<feature type="transmembrane region" description="Helical" evidence="1">
    <location>
        <begin position="84"/>
        <end position="103"/>
    </location>
</feature>
<dbReference type="EMBL" id="LROR01000041">
    <property type="protein sequence ID" value="OBR94592.1"/>
    <property type="molecule type" value="Genomic_DNA"/>
</dbReference>
<feature type="transmembrane region" description="Helical" evidence="1">
    <location>
        <begin position="7"/>
        <end position="24"/>
    </location>
</feature>
<proteinExistence type="predicted"/>
<evidence type="ECO:0000313" key="5">
    <source>
        <dbReference type="Proteomes" id="UP000077384"/>
    </source>
</evidence>
<protein>
    <submittedName>
        <fullName evidence="3">CAAX amino terminal protease self-immunity</fullName>
    </submittedName>
</protein>
<keyword evidence="1" id="KW-1133">Transmembrane helix</keyword>
<reference evidence="4 6" key="2">
    <citation type="journal article" date="2016" name="Front. Microbiol.">
        <title>Industrial Acetogenic Biocatalysts: A Comparative Metabolic and Genomic Analysis.</title>
        <authorList>
            <person name="Bengelsdorf F."/>
            <person name="Poehlein A."/>
            <person name="Sonja S."/>
            <person name="Erz C."/>
            <person name="Hummel T."/>
            <person name="Hoffmeister S."/>
            <person name="Daniel R."/>
            <person name="Durre P."/>
        </authorList>
    </citation>
    <scope>NUCLEOTIDE SEQUENCE [LARGE SCALE GENOMIC DNA]</scope>
    <source>
        <strain evidence="4 6">PTA-10522</strain>
    </source>
</reference>
<name>A0A162LF17_9CLOT</name>
<keyword evidence="3" id="KW-0378">Hydrolase</keyword>
<dbReference type="Proteomes" id="UP000093694">
    <property type="component" value="Unassembled WGS sequence"/>
</dbReference>
<comment type="caution">
    <text evidence="3">The sequence shown here is derived from an EMBL/GenBank/DDBJ whole genome shotgun (WGS) entry which is preliminary data.</text>
</comment>
<dbReference type="Pfam" id="PF02517">
    <property type="entry name" value="Rce1-like"/>
    <property type="match status" value="1"/>
</dbReference>
<dbReference type="InterPro" id="IPR003675">
    <property type="entry name" value="Rce1/LyrA-like_dom"/>
</dbReference>
<keyword evidence="6" id="KW-1185">Reference proteome</keyword>
<evidence type="ECO:0000313" key="6">
    <source>
        <dbReference type="Proteomes" id="UP000093694"/>
    </source>
</evidence>
<keyword evidence="1" id="KW-0472">Membrane</keyword>
<feature type="domain" description="CAAX prenyl protease 2/Lysostaphin resistance protein A-like" evidence="2">
    <location>
        <begin position="132"/>
        <end position="219"/>
    </location>
</feature>
<feature type="transmembrane region" description="Helical" evidence="1">
    <location>
        <begin position="168"/>
        <end position="194"/>
    </location>
</feature>
<feature type="transmembrane region" description="Helical" evidence="1">
    <location>
        <begin position="36"/>
        <end position="63"/>
    </location>
</feature>
<evidence type="ECO:0000313" key="3">
    <source>
        <dbReference type="EMBL" id="OAA92666.1"/>
    </source>
</evidence>
<accession>A0A162LF17</accession>
<dbReference type="PANTHER" id="PTHR43592">
    <property type="entry name" value="CAAX AMINO TERMINAL PROTEASE"/>
    <property type="match status" value="1"/>
</dbReference>
<evidence type="ECO:0000256" key="1">
    <source>
        <dbReference type="SAM" id="Phobius"/>
    </source>
</evidence>
<dbReference type="GO" id="GO:0080120">
    <property type="term" value="P:CAAX-box protein maturation"/>
    <property type="evidence" value="ECO:0007669"/>
    <property type="project" value="UniProtKB-ARBA"/>
</dbReference>
<dbReference type="EMBL" id="LITQ01000018">
    <property type="protein sequence ID" value="OAA92666.1"/>
    <property type="molecule type" value="Genomic_DNA"/>
</dbReference>
<organism evidence="3 5">
    <name type="scientific">Clostridium coskatii</name>
    <dbReference type="NCBI Taxonomy" id="1705578"/>
    <lineage>
        <taxon>Bacteria</taxon>
        <taxon>Bacillati</taxon>
        <taxon>Bacillota</taxon>
        <taxon>Clostridia</taxon>
        <taxon>Eubacteriales</taxon>
        <taxon>Clostridiaceae</taxon>
        <taxon>Clostridium</taxon>
    </lineage>
</organism>
<dbReference type="GO" id="GO:0004175">
    <property type="term" value="F:endopeptidase activity"/>
    <property type="evidence" value="ECO:0007669"/>
    <property type="project" value="UniProtKB-ARBA"/>
</dbReference>
<keyword evidence="1" id="KW-0812">Transmembrane</keyword>
<dbReference type="PANTHER" id="PTHR43592:SF15">
    <property type="entry name" value="CAAX AMINO TERMINAL PROTEASE FAMILY PROTEIN"/>
    <property type="match status" value="1"/>
</dbReference>
<dbReference type="RefSeq" id="WP_013240184.1">
    <property type="nucleotide sequence ID" value="NZ_LITQ01000018.1"/>
</dbReference>
<feature type="transmembrane region" description="Helical" evidence="1">
    <location>
        <begin position="206"/>
        <end position="227"/>
    </location>
</feature>
<dbReference type="GO" id="GO:0006508">
    <property type="term" value="P:proteolysis"/>
    <property type="evidence" value="ECO:0007669"/>
    <property type="project" value="UniProtKB-KW"/>
</dbReference>
<dbReference type="AlphaFoldDB" id="A0A162LF17"/>
<evidence type="ECO:0000259" key="2">
    <source>
        <dbReference type="Pfam" id="PF02517"/>
    </source>
</evidence>
<sequence length="233" mass="27386">MFKLDIIKDVLVFSIVYVPPFLVFSKFWRDKKKSNLLLVLIGIAYMITCIFTENFIPFIFVLLNIRYLRHRDGPYEFDIRRFKFFKALAAVVVFYLITIGISITETIILSNFRVELKQQDIVTHMANMSLNKFLIMIPVVIIFAPILEEFVFRWLLFKKIFTKRMGVYLAAILSSLIFAVIHFSLNAFPIILWIGIYNCYLINKKGYWYAVFNHCAFNSVTVAALLLQKLNMM</sequence>
<feature type="transmembrane region" description="Helical" evidence="1">
    <location>
        <begin position="133"/>
        <end position="156"/>
    </location>
</feature>
<dbReference type="Proteomes" id="UP000077384">
    <property type="component" value="Unassembled WGS sequence"/>
</dbReference>
<gene>
    <name evidence="4" type="ORF">CLCOS_18310</name>
    <name evidence="3" type="ORF">WX73_00758</name>
</gene>
<evidence type="ECO:0000313" key="4">
    <source>
        <dbReference type="EMBL" id="OBR94592.1"/>
    </source>
</evidence>
<dbReference type="PATRIC" id="fig|1705578.3.peg.1145"/>
<keyword evidence="3" id="KW-0645">Protease</keyword>
<reference evidence="3 5" key="1">
    <citation type="journal article" date="2015" name="Biotechnol. Bioeng.">
        <title>Genome sequence and phenotypic characterization of Caulobacter segnis.</title>
        <authorList>
            <person name="Patel S."/>
            <person name="Fletcher B."/>
            <person name="Scott D.C."/>
            <person name="Ely B."/>
        </authorList>
    </citation>
    <scope>NUCLEOTIDE SEQUENCE [LARGE SCALE GENOMIC DNA]</scope>
    <source>
        <strain evidence="3 5">PS02</strain>
    </source>
</reference>